<name>A0A1A6A904_9TREE</name>
<feature type="region of interest" description="Disordered" evidence="1">
    <location>
        <begin position="1"/>
        <end position="31"/>
    </location>
</feature>
<organism evidence="2">
    <name type="scientific">Kwoniella dejecticola CBS 10117</name>
    <dbReference type="NCBI Taxonomy" id="1296121"/>
    <lineage>
        <taxon>Eukaryota</taxon>
        <taxon>Fungi</taxon>
        <taxon>Dikarya</taxon>
        <taxon>Basidiomycota</taxon>
        <taxon>Agaricomycotina</taxon>
        <taxon>Tremellomycetes</taxon>
        <taxon>Tremellales</taxon>
        <taxon>Cryptococcaceae</taxon>
        <taxon>Kwoniella</taxon>
    </lineage>
</organism>
<proteinExistence type="predicted"/>
<dbReference type="KEGG" id="kdj:28966243"/>
<dbReference type="EMBL" id="KI894029">
    <property type="protein sequence ID" value="OBR86536.1"/>
    <property type="molecule type" value="Genomic_DNA"/>
</dbReference>
<keyword evidence="4" id="KW-1185">Reference proteome</keyword>
<dbReference type="RefSeq" id="XP_018264378.1">
    <property type="nucleotide sequence ID" value="XM_018405884.1"/>
</dbReference>
<evidence type="ECO:0000313" key="3">
    <source>
        <dbReference type="EMBL" id="WWC59967.1"/>
    </source>
</evidence>
<dbReference type="VEuPathDB" id="FungiDB:I303_02544"/>
<reference evidence="3" key="2">
    <citation type="submission" date="2013-07" db="EMBL/GenBank/DDBJ databases">
        <authorList>
            <consortium name="The Broad Institute Genome Sequencing Platform"/>
            <person name="Cuomo C."/>
            <person name="Litvintseva A."/>
            <person name="Chen Y."/>
            <person name="Heitman J."/>
            <person name="Sun S."/>
            <person name="Springer D."/>
            <person name="Dromer F."/>
            <person name="Young S.K."/>
            <person name="Zeng Q."/>
            <person name="Gargeya S."/>
            <person name="Fitzgerald M."/>
            <person name="Abouelleil A."/>
            <person name="Alvarado L."/>
            <person name="Berlin A.M."/>
            <person name="Chapman S.B."/>
            <person name="Dewar J."/>
            <person name="Goldberg J."/>
            <person name="Griggs A."/>
            <person name="Gujja S."/>
            <person name="Hansen M."/>
            <person name="Howarth C."/>
            <person name="Imamovic A."/>
            <person name="Larimer J."/>
            <person name="McCowan C."/>
            <person name="Murphy C."/>
            <person name="Pearson M."/>
            <person name="Priest M."/>
            <person name="Roberts A."/>
            <person name="Saif S."/>
            <person name="Shea T."/>
            <person name="Sykes S."/>
            <person name="Wortman J."/>
            <person name="Nusbaum C."/>
            <person name="Birren B."/>
        </authorList>
    </citation>
    <scope>NUCLEOTIDE SEQUENCE</scope>
    <source>
        <strain evidence="3">CBS 10117</strain>
    </source>
</reference>
<reference evidence="2" key="1">
    <citation type="submission" date="2013-07" db="EMBL/GenBank/DDBJ databases">
        <title>The Genome Sequence of Cryptococcus dejecticola CBS10117.</title>
        <authorList>
            <consortium name="The Broad Institute Genome Sequencing Platform"/>
            <person name="Cuomo C."/>
            <person name="Litvintseva A."/>
            <person name="Chen Y."/>
            <person name="Heitman J."/>
            <person name="Sun S."/>
            <person name="Springer D."/>
            <person name="Dromer F."/>
            <person name="Young S.K."/>
            <person name="Zeng Q."/>
            <person name="Gargeya S."/>
            <person name="Fitzgerald M."/>
            <person name="Abouelleil A."/>
            <person name="Alvarado L."/>
            <person name="Berlin A.M."/>
            <person name="Chapman S.B."/>
            <person name="Dewar J."/>
            <person name="Goldberg J."/>
            <person name="Griggs A."/>
            <person name="Gujja S."/>
            <person name="Hansen M."/>
            <person name="Howarth C."/>
            <person name="Imamovic A."/>
            <person name="Larimer J."/>
            <person name="McCowan C."/>
            <person name="Murphy C."/>
            <person name="Pearson M."/>
            <person name="Priest M."/>
            <person name="Roberts A."/>
            <person name="Saif S."/>
            <person name="Shea T."/>
            <person name="Sykes S."/>
            <person name="Wortman J."/>
            <person name="Nusbaum C."/>
            <person name="Birren B."/>
        </authorList>
    </citation>
    <scope>NUCLEOTIDE SEQUENCE [LARGE SCALE GENOMIC DNA]</scope>
    <source>
        <strain evidence="2">CBS 10117</strain>
    </source>
</reference>
<evidence type="ECO:0000256" key="1">
    <source>
        <dbReference type="SAM" id="MobiDB-lite"/>
    </source>
</evidence>
<dbReference type="EMBL" id="CP144532">
    <property type="protein sequence ID" value="WWC59967.1"/>
    <property type="molecule type" value="Genomic_DNA"/>
</dbReference>
<accession>A0A1A6A904</accession>
<feature type="compositionally biased region" description="Polar residues" evidence="1">
    <location>
        <begin position="1"/>
        <end position="12"/>
    </location>
</feature>
<protein>
    <submittedName>
        <fullName evidence="2">Uncharacterized protein</fullName>
    </submittedName>
</protein>
<sequence length="95" mass="9980">MASSQTPSSSDGNHSRSRDTKSRSHFDATTATLRWDSGDTGTFEFAGMSSVPDHKSQKVTISSEGGIGSIGHTQFSFGLDGFVSTPTFEASLSGE</sequence>
<evidence type="ECO:0000313" key="2">
    <source>
        <dbReference type="EMBL" id="OBR86536.1"/>
    </source>
</evidence>
<evidence type="ECO:0000313" key="4">
    <source>
        <dbReference type="Proteomes" id="UP000078595"/>
    </source>
</evidence>
<reference evidence="3" key="3">
    <citation type="submission" date="2024-02" db="EMBL/GenBank/DDBJ databases">
        <title>Comparative genomics of Cryptococcus and Kwoniella reveals pathogenesis evolution and contrasting modes of karyotype evolution via chromosome fusion or intercentromeric recombination.</title>
        <authorList>
            <person name="Coelho M.A."/>
            <person name="David-Palma M."/>
            <person name="Shea T."/>
            <person name="Bowers K."/>
            <person name="McGinley-Smith S."/>
            <person name="Mohammad A.W."/>
            <person name="Gnirke A."/>
            <person name="Yurkov A.M."/>
            <person name="Nowrousian M."/>
            <person name="Sun S."/>
            <person name="Cuomo C.A."/>
            <person name="Heitman J."/>
        </authorList>
    </citation>
    <scope>NUCLEOTIDE SEQUENCE</scope>
    <source>
        <strain evidence="3">CBS 10117</strain>
    </source>
</reference>
<dbReference type="Proteomes" id="UP000078595">
    <property type="component" value="Chromosome 3"/>
</dbReference>
<feature type="compositionally biased region" description="Basic and acidic residues" evidence="1">
    <location>
        <begin position="13"/>
        <end position="26"/>
    </location>
</feature>
<dbReference type="AlphaFoldDB" id="A0A1A6A904"/>
<dbReference type="GeneID" id="28966243"/>
<gene>
    <name evidence="2" type="ORF">I303_02544</name>
    <name evidence="3" type="ORF">I303_102530</name>
</gene>